<evidence type="ECO:0000256" key="1">
    <source>
        <dbReference type="ARBA" id="ARBA00006484"/>
    </source>
</evidence>
<dbReference type="Proteomes" id="UP000660862">
    <property type="component" value="Unassembled WGS sequence"/>
</dbReference>
<sequence length="262" mass="28456">MHLAKEIFTLAGKDIWVFGGAGYLGGAVVKLLSVMGAKVICIDRGTRAHKFVNELEDGAGVVPLSLDKSDTSKVKEVVQEQIGQQGVPFGLVDLTFSSTSKIMEMLDEADLLSVHQDGLASTFLLTREVGRHMAEVGKGSIVLFASMYGIVTPYPSVYEEPMTKNPIEYGMEKAAVIQMARYLSVHWGRDNVRCNCVSPGPFPNPQVQTQHPDFVRRLAEKSPMGRVGQSGEIAGIVAFLMSEAASYVTGQNIQVDGGWTCW</sequence>
<dbReference type="PANTHER" id="PTHR42760:SF115">
    <property type="entry name" value="3-OXOACYL-[ACYL-CARRIER-PROTEIN] REDUCTASE FABG"/>
    <property type="match status" value="1"/>
</dbReference>
<dbReference type="InterPro" id="IPR002347">
    <property type="entry name" value="SDR_fam"/>
</dbReference>
<evidence type="ECO:0000313" key="3">
    <source>
        <dbReference type="EMBL" id="GGG73229.1"/>
    </source>
</evidence>
<dbReference type="Pfam" id="PF13561">
    <property type="entry name" value="adh_short_C2"/>
    <property type="match status" value="1"/>
</dbReference>
<reference evidence="3" key="1">
    <citation type="journal article" date="2014" name="Int. J. Syst. Evol. Microbiol.">
        <title>Complete genome sequence of Corynebacterium casei LMG S-19264T (=DSM 44701T), isolated from a smear-ripened cheese.</title>
        <authorList>
            <consortium name="US DOE Joint Genome Institute (JGI-PGF)"/>
            <person name="Walter F."/>
            <person name="Albersmeier A."/>
            <person name="Kalinowski J."/>
            <person name="Ruckert C."/>
        </authorList>
    </citation>
    <scope>NUCLEOTIDE SEQUENCE</scope>
    <source>
        <strain evidence="3">CGMCC 1.12195</strain>
    </source>
</reference>
<reference evidence="3" key="2">
    <citation type="submission" date="2020-09" db="EMBL/GenBank/DDBJ databases">
        <authorList>
            <person name="Sun Q."/>
            <person name="Zhou Y."/>
        </authorList>
    </citation>
    <scope>NUCLEOTIDE SEQUENCE</scope>
    <source>
        <strain evidence="3">CGMCC 1.12195</strain>
    </source>
</reference>
<dbReference type="SUPFAM" id="SSF51735">
    <property type="entry name" value="NAD(P)-binding Rossmann-fold domains"/>
    <property type="match status" value="1"/>
</dbReference>
<keyword evidence="2" id="KW-0560">Oxidoreductase</keyword>
<dbReference type="AlphaFoldDB" id="A0A917M2K7"/>
<evidence type="ECO:0000313" key="4">
    <source>
        <dbReference type="Proteomes" id="UP000660862"/>
    </source>
</evidence>
<dbReference type="PANTHER" id="PTHR42760">
    <property type="entry name" value="SHORT-CHAIN DEHYDROGENASES/REDUCTASES FAMILY MEMBER"/>
    <property type="match status" value="1"/>
</dbReference>
<name>A0A917M2K7_9SPHI</name>
<gene>
    <name evidence="3" type="ORF">GCM10007415_00770</name>
</gene>
<organism evidence="3 4">
    <name type="scientific">Parapedobacter pyrenivorans</name>
    <dbReference type="NCBI Taxonomy" id="1305674"/>
    <lineage>
        <taxon>Bacteria</taxon>
        <taxon>Pseudomonadati</taxon>
        <taxon>Bacteroidota</taxon>
        <taxon>Sphingobacteriia</taxon>
        <taxon>Sphingobacteriales</taxon>
        <taxon>Sphingobacteriaceae</taxon>
        <taxon>Parapedobacter</taxon>
    </lineage>
</organism>
<accession>A0A917M2K7</accession>
<dbReference type="InterPro" id="IPR036291">
    <property type="entry name" value="NAD(P)-bd_dom_sf"/>
</dbReference>
<dbReference type="EMBL" id="BMER01000001">
    <property type="protein sequence ID" value="GGG73229.1"/>
    <property type="molecule type" value="Genomic_DNA"/>
</dbReference>
<dbReference type="RefSeq" id="WP_188503972.1">
    <property type="nucleotide sequence ID" value="NZ_BMER01000001.1"/>
</dbReference>
<dbReference type="Gene3D" id="3.40.50.720">
    <property type="entry name" value="NAD(P)-binding Rossmann-like Domain"/>
    <property type="match status" value="1"/>
</dbReference>
<keyword evidence="4" id="KW-1185">Reference proteome</keyword>
<dbReference type="GO" id="GO:0016616">
    <property type="term" value="F:oxidoreductase activity, acting on the CH-OH group of donors, NAD or NADP as acceptor"/>
    <property type="evidence" value="ECO:0007669"/>
    <property type="project" value="TreeGrafter"/>
</dbReference>
<comment type="caution">
    <text evidence="3">The sequence shown here is derived from an EMBL/GenBank/DDBJ whole genome shotgun (WGS) entry which is preliminary data.</text>
</comment>
<dbReference type="PRINTS" id="PR00081">
    <property type="entry name" value="GDHRDH"/>
</dbReference>
<evidence type="ECO:0000256" key="2">
    <source>
        <dbReference type="ARBA" id="ARBA00023002"/>
    </source>
</evidence>
<proteinExistence type="inferred from homology"/>
<protein>
    <submittedName>
        <fullName evidence="3">Gluconate 5-dehydrogenase</fullName>
    </submittedName>
</protein>
<comment type="similarity">
    <text evidence="1">Belongs to the short-chain dehydrogenases/reductases (SDR) family.</text>
</comment>